<sequence>MSESNVKLQVTDAAMRRLNKARQELEPELGDGGKYSHTMLRGAMGKFDKQVMRLASVIHTIRNWQPGGKRSKKSTRRPLTKRSSCSMN</sequence>
<reference evidence="2 3" key="1">
    <citation type="submission" date="2023-04" db="EMBL/GenBank/DDBJ databases">
        <title>Bacteria Genome Submission.</title>
        <authorList>
            <person name="Isaac P."/>
        </authorList>
    </citation>
    <scope>NUCLEOTIDE SEQUENCE [LARGE SCALE GENOMIC DNA]</scope>
    <source>
        <strain evidence="2 3">SampleS7P1</strain>
        <plasmid evidence="2 3">unnamed2</plasmid>
    </source>
</reference>
<evidence type="ECO:0000313" key="2">
    <source>
        <dbReference type="EMBL" id="WGX77488.1"/>
    </source>
</evidence>
<feature type="region of interest" description="Disordered" evidence="1">
    <location>
        <begin position="63"/>
        <end position="88"/>
    </location>
</feature>
<evidence type="ECO:0000313" key="3">
    <source>
        <dbReference type="Proteomes" id="UP001239169"/>
    </source>
</evidence>
<dbReference type="Proteomes" id="UP001239169">
    <property type="component" value="Plasmid unnamed2"/>
</dbReference>
<dbReference type="InterPro" id="IPR025048">
    <property type="entry name" value="DUF3987"/>
</dbReference>
<accession>A0ABY8R879</accession>
<keyword evidence="2" id="KW-0614">Plasmid</keyword>
<name>A0ABY8R879_PARBF</name>
<dbReference type="Pfam" id="PF13148">
    <property type="entry name" value="DUF3987"/>
    <property type="match status" value="1"/>
</dbReference>
<evidence type="ECO:0000256" key="1">
    <source>
        <dbReference type="SAM" id="MobiDB-lite"/>
    </source>
</evidence>
<protein>
    <submittedName>
        <fullName evidence="2">DUF3987 domain-containing protein</fullName>
    </submittedName>
</protein>
<dbReference type="EMBL" id="CP124687">
    <property type="protein sequence ID" value="WGX77488.1"/>
    <property type="molecule type" value="Genomic_DNA"/>
</dbReference>
<gene>
    <name evidence="2" type="ORF">QJS64_19520</name>
</gene>
<proteinExistence type="predicted"/>
<feature type="compositionally biased region" description="Basic residues" evidence="1">
    <location>
        <begin position="69"/>
        <end position="80"/>
    </location>
</feature>
<geneLocation type="plasmid" evidence="2 3">
    <name>unnamed2</name>
</geneLocation>
<keyword evidence="3" id="KW-1185">Reference proteome</keyword>
<organism evidence="2 3">
    <name type="scientific">Paraclostridium bifermentans</name>
    <name type="common">Clostridium bifermentans</name>
    <dbReference type="NCBI Taxonomy" id="1490"/>
    <lineage>
        <taxon>Bacteria</taxon>
        <taxon>Bacillati</taxon>
        <taxon>Bacillota</taxon>
        <taxon>Clostridia</taxon>
        <taxon>Peptostreptococcales</taxon>
        <taxon>Peptostreptococcaceae</taxon>
        <taxon>Paraclostridium</taxon>
    </lineage>
</organism>